<dbReference type="Pfam" id="PF00534">
    <property type="entry name" value="Glycos_transf_1"/>
    <property type="match status" value="1"/>
</dbReference>
<evidence type="ECO:0000313" key="5">
    <source>
        <dbReference type="Proteomes" id="UP000094707"/>
    </source>
</evidence>
<dbReference type="Proteomes" id="UP000094707">
    <property type="component" value="Chromosome I"/>
</dbReference>
<dbReference type="InterPro" id="IPR001296">
    <property type="entry name" value="Glyco_trans_1"/>
</dbReference>
<protein>
    <submittedName>
        <fullName evidence="4">Putative glycosyltransferase MJ1607</fullName>
        <ecNumber evidence="4">2.4.-.-</ecNumber>
    </submittedName>
</protein>
<proteinExistence type="predicted"/>
<evidence type="ECO:0000256" key="1">
    <source>
        <dbReference type="ARBA" id="ARBA00022679"/>
    </source>
</evidence>
<dbReference type="AlphaFoldDB" id="A0A1D3L2G4"/>
<evidence type="ECO:0000259" key="2">
    <source>
        <dbReference type="Pfam" id="PF00534"/>
    </source>
</evidence>
<dbReference type="CDD" id="cd03809">
    <property type="entry name" value="GT4_MtfB-like"/>
    <property type="match status" value="1"/>
</dbReference>
<evidence type="ECO:0000313" key="4">
    <source>
        <dbReference type="EMBL" id="SCG85777.1"/>
    </source>
</evidence>
<keyword evidence="4" id="KW-0328">Glycosyltransferase</keyword>
<dbReference type="PANTHER" id="PTHR46401">
    <property type="entry name" value="GLYCOSYLTRANSFERASE WBBK-RELATED"/>
    <property type="match status" value="1"/>
</dbReference>
<dbReference type="InterPro" id="IPR028098">
    <property type="entry name" value="Glyco_trans_4-like_N"/>
</dbReference>
<feature type="domain" description="Glycosyltransferase subfamily 4-like N-terminal" evidence="3">
    <location>
        <begin position="136"/>
        <end position="204"/>
    </location>
</feature>
<dbReference type="EMBL" id="LT607756">
    <property type="protein sequence ID" value="SCG85777.1"/>
    <property type="molecule type" value="Genomic_DNA"/>
</dbReference>
<dbReference type="FunFam" id="3.40.50.2000:FF:000119">
    <property type="entry name" value="Glycosyl transferase group 1"/>
    <property type="match status" value="1"/>
</dbReference>
<name>A0A1D3L2G4_9EURY</name>
<sequence length="402" mass="46761">MGCLNDYSFGDTMKIDYINGLKTDKIFGRSKYQWEIVKRYENVELNIIEYEHIANILKRKFNIKPSKSVAFKKENTKNNAYDYNKVFNFVVDMIKEIFERIDQYSYNWIIKKHVTNENVKHITSQEYAYLLKSIEMKNTILTCYDLIPWIYDRNRSKMWKNIIKGLKNADIIITISEFSKEELVKHLNYPEKQIKIVYPAVDHSIYCKNRDKRILSKLDIANDQKIVLYVGSETPRQNVPILIKAFSELKKRIPNVKLVKIGESQSSDGREKVLKLINDFNIQDDVIFAGYISEEDMPKWYNAADVLVYPCEYAGFGLPPLEAMACGTPVITSNTTSLPEVVGDAGIMINPQDIELMADMMYKVLTDSELSEELSKKGIERSKRFNWDNAAKLTQEVYNSFN</sequence>
<keyword evidence="1 4" id="KW-0808">Transferase</keyword>
<dbReference type="PANTHER" id="PTHR46401:SF2">
    <property type="entry name" value="GLYCOSYLTRANSFERASE WBBK-RELATED"/>
    <property type="match status" value="1"/>
</dbReference>
<dbReference type="GO" id="GO:0016757">
    <property type="term" value="F:glycosyltransferase activity"/>
    <property type="evidence" value="ECO:0007669"/>
    <property type="project" value="UniProtKB-KW"/>
</dbReference>
<feature type="domain" description="Glycosyl transferase family 1" evidence="2">
    <location>
        <begin position="215"/>
        <end position="380"/>
    </location>
</feature>
<dbReference type="PATRIC" id="fig|129848.4.peg.1233"/>
<dbReference type="SUPFAM" id="SSF53756">
    <property type="entry name" value="UDP-Glycosyltransferase/glycogen phosphorylase"/>
    <property type="match status" value="1"/>
</dbReference>
<dbReference type="STRING" id="118062.MCBB_1219"/>
<dbReference type="EC" id="2.4.-.-" evidence="4"/>
<dbReference type="Pfam" id="PF13439">
    <property type="entry name" value="Glyco_transf_4"/>
    <property type="match status" value="1"/>
</dbReference>
<reference evidence="4 5" key="1">
    <citation type="submission" date="2016-08" db="EMBL/GenBank/DDBJ databases">
        <authorList>
            <person name="Seilhamer J.J."/>
        </authorList>
    </citation>
    <scope>NUCLEOTIDE SEQUENCE [LARGE SCALE GENOMIC DNA]</scope>
    <source>
        <strain evidence="4">Buetzberg</strain>
    </source>
</reference>
<gene>
    <name evidence="4" type="ORF">MCBB_1219</name>
</gene>
<dbReference type="KEGG" id="mcub:MCBB_1219"/>
<accession>A0A1D3L2G4</accession>
<dbReference type="Gene3D" id="3.40.50.2000">
    <property type="entry name" value="Glycogen Phosphorylase B"/>
    <property type="match status" value="2"/>
</dbReference>
<evidence type="ECO:0000259" key="3">
    <source>
        <dbReference type="Pfam" id="PF13439"/>
    </source>
</evidence>
<organism evidence="4 5">
    <name type="scientific">Methanobacterium congolense</name>
    <dbReference type="NCBI Taxonomy" id="118062"/>
    <lineage>
        <taxon>Archaea</taxon>
        <taxon>Methanobacteriati</taxon>
        <taxon>Methanobacteriota</taxon>
        <taxon>Methanomada group</taxon>
        <taxon>Methanobacteria</taxon>
        <taxon>Methanobacteriales</taxon>
        <taxon>Methanobacteriaceae</taxon>
        <taxon>Methanobacterium</taxon>
    </lineage>
</organism>
<keyword evidence="5" id="KW-1185">Reference proteome</keyword>